<evidence type="ECO:0000256" key="10">
    <source>
        <dbReference type="ARBA" id="ARBA00023136"/>
    </source>
</evidence>
<dbReference type="InterPro" id="IPR002591">
    <property type="entry name" value="Phosphodiest/P_Trfase"/>
</dbReference>
<feature type="transmembrane region" description="Helical" evidence="12">
    <location>
        <begin position="691"/>
        <end position="711"/>
    </location>
</feature>
<evidence type="ECO:0000256" key="6">
    <source>
        <dbReference type="ARBA" id="ARBA00022679"/>
    </source>
</evidence>
<dbReference type="InterPro" id="IPR037671">
    <property type="entry name" value="PIGN_N"/>
</dbReference>
<keyword evidence="5 12" id="KW-0337">GPI-anchor biosynthesis</keyword>
<dbReference type="PANTHER" id="PTHR12250:SF0">
    <property type="entry name" value="GPI ETHANOLAMINE PHOSPHATE TRANSFERASE 1"/>
    <property type="match status" value="1"/>
</dbReference>
<evidence type="ECO:0000256" key="3">
    <source>
        <dbReference type="ARBA" id="ARBA00008400"/>
    </source>
</evidence>
<dbReference type="FunFam" id="3.40.720.10:FF:000088">
    <property type="entry name" value="Phosphatidylinositol glycan anchor biosynthesis, class N"/>
    <property type="match status" value="1"/>
</dbReference>
<protein>
    <recommendedName>
        <fullName evidence="4 12">GPI ethanolamine phosphate transferase 1</fullName>
        <ecNumber evidence="12">2.-.-.-</ecNumber>
    </recommendedName>
</protein>
<dbReference type="InterPro" id="IPR017850">
    <property type="entry name" value="Alkaline_phosphatase_core_sf"/>
</dbReference>
<keyword evidence="8 12" id="KW-0256">Endoplasmic reticulum</keyword>
<evidence type="ECO:0000256" key="7">
    <source>
        <dbReference type="ARBA" id="ARBA00022692"/>
    </source>
</evidence>
<dbReference type="SUPFAM" id="SSF53649">
    <property type="entry name" value="Alkaline phosphatase-like"/>
    <property type="match status" value="1"/>
</dbReference>
<reference evidence="14" key="1">
    <citation type="submission" date="2023-01" db="EMBL/GenBank/DDBJ databases">
        <title>Genome assembly of the deep-sea coral Lophelia pertusa.</title>
        <authorList>
            <person name="Herrera S."/>
            <person name="Cordes E."/>
        </authorList>
    </citation>
    <scope>NUCLEOTIDE SEQUENCE</scope>
    <source>
        <strain evidence="14">USNM1676648</strain>
        <tissue evidence="14">Polyp</tissue>
    </source>
</reference>
<name>A0A9X0D9Q3_9CNID</name>
<evidence type="ECO:0000256" key="8">
    <source>
        <dbReference type="ARBA" id="ARBA00022824"/>
    </source>
</evidence>
<dbReference type="Pfam" id="PF01663">
    <property type="entry name" value="Phosphodiest"/>
    <property type="match status" value="1"/>
</dbReference>
<dbReference type="GO" id="GO:0006506">
    <property type="term" value="P:GPI anchor biosynthetic process"/>
    <property type="evidence" value="ECO:0007669"/>
    <property type="project" value="UniProtKB-KW"/>
</dbReference>
<dbReference type="PANTHER" id="PTHR12250">
    <property type="entry name" value="PHOSPHATIDYLINOSITOL GLYCAN, CLASS N"/>
    <property type="match status" value="1"/>
</dbReference>
<evidence type="ECO:0000256" key="9">
    <source>
        <dbReference type="ARBA" id="ARBA00022989"/>
    </source>
</evidence>
<keyword evidence="11" id="KW-0325">Glycoprotein</keyword>
<feature type="transmembrane region" description="Helical" evidence="12">
    <location>
        <begin position="552"/>
        <end position="570"/>
    </location>
</feature>
<keyword evidence="6 12" id="KW-0808">Transferase</keyword>
<keyword evidence="9 12" id="KW-1133">Transmembrane helix</keyword>
<dbReference type="AlphaFoldDB" id="A0A9X0D9Q3"/>
<feature type="transmembrane region" description="Helical" evidence="12">
    <location>
        <begin position="661"/>
        <end position="679"/>
    </location>
</feature>
<comment type="function">
    <text evidence="12">Ethanolamine phosphate transferase involved in glycosylphosphatidylinositol-anchor biosynthesis. Transfers ethanolamine phosphate to the first alpha-1,4-linked mannose of the glycosylphosphatidylinositol precursor of GPI-anchor.</text>
</comment>
<keyword evidence="7 12" id="KW-0812">Transmembrane</keyword>
<evidence type="ECO:0000313" key="15">
    <source>
        <dbReference type="Proteomes" id="UP001163046"/>
    </source>
</evidence>
<dbReference type="Proteomes" id="UP001163046">
    <property type="component" value="Unassembled WGS sequence"/>
</dbReference>
<feature type="transmembrane region" description="Helical" evidence="12">
    <location>
        <begin position="7"/>
        <end position="28"/>
    </location>
</feature>
<evidence type="ECO:0000256" key="5">
    <source>
        <dbReference type="ARBA" id="ARBA00022502"/>
    </source>
</evidence>
<feature type="transmembrane region" description="Helical" evidence="12">
    <location>
        <begin position="808"/>
        <end position="827"/>
    </location>
</feature>
<dbReference type="EMBL" id="MU825401">
    <property type="protein sequence ID" value="KAJ7392517.1"/>
    <property type="molecule type" value="Genomic_DNA"/>
</dbReference>
<evidence type="ECO:0000256" key="2">
    <source>
        <dbReference type="ARBA" id="ARBA00004687"/>
    </source>
</evidence>
<evidence type="ECO:0000256" key="4">
    <source>
        <dbReference type="ARBA" id="ARBA00020831"/>
    </source>
</evidence>
<feature type="transmembrane region" description="Helical" evidence="12">
    <location>
        <begin position="847"/>
        <end position="875"/>
    </location>
</feature>
<dbReference type="Gene3D" id="3.40.720.10">
    <property type="entry name" value="Alkaline Phosphatase, subunit A"/>
    <property type="match status" value="2"/>
</dbReference>
<feature type="transmembrane region" description="Helical" evidence="12">
    <location>
        <begin position="601"/>
        <end position="620"/>
    </location>
</feature>
<dbReference type="CDD" id="cd16020">
    <property type="entry name" value="GPI_EPT_1"/>
    <property type="match status" value="1"/>
</dbReference>
<dbReference type="InterPro" id="IPR007070">
    <property type="entry name" value="GPI_EtnP_transferase_1"/>
</dbReference>
<evidence type="ECO:0000259" key="13">
    <source>
        <dbReference type="Pfam" id="PF04987"/>
    </source>
</evidence>
<dbReference type="OrthoDB" id="2748310at2759"/>
<dbReference type="Pfam" id="PF04987">
    <property type="entry name" value="PigN"/>
    <property type="match status" value="1"/>
</dbReference>
<evidence type="ECO:0000256" key="1">
    <source>
        <dbReference type="ARBA" id="ARBA00004477"/>
    </source>
</evidence>
<dbReference type="GO" id="GO:0051377">
    <property type="term" value="F:mannose-ethanolamine phosphotransferase activity"/>
    <property type="evidence" value="ECO:0007669"/>
    <property type="project" value="UniProtKB-UniRule"/>
</dbReference>
<evidence type="ECO:0000313" key="14">
    <source>
        <dbReference type="EMBL" id="KAJ7392517.1"/>
    </source>
</evidence>
<comment type="similarity">
    <text evidence="3 12">Belongs to the PIGG/PIGN/PIGO family. PIGN subfamily.</text>
</comment>
<comment type="subcellular location">
    <subcellularLocation>
        <location evidence="1 12">Endoplasmic reticulum membrane</location>
        <topology evidence="1 12">Multi-pass membrane protein</topology>
    </subcellularLocation>
</comment>
<dbReference type="InterPro" id="IPR017852">
    <property type="entry name" value="GPI_EtnP_transferase_1_C"/>
</dbReference>
<feature type="transmembrane region" description="Helical" evidence="12">
    <location>
        <begin position="486"/>
        <end position="508"/>
    </location>
</feature>
<comment type="caution">
    <text evidence="14">The sequence shown here is derived from an EMBL/GenBank/DDBJ whole genome shotgun (WGS) entry which is preliminary data.</text>
</comment>
<feature type="transmembrane region" description="Helical" evidence="12">
    <location>
        <begin position="514"/>
        <end position="531"/>
    </location>
</feature>
<accession>A0A9X0D9Q3</accession>
<keyword evidence="10 12" id="KW-0472">Membrane</keyword>
<feature type="transmembrane region" description="Helical" evidence="12">
    <location>
        <begin position="443"/>
        <end position="465"/>
    </location>
</feature>
<gene>
    <name evidence="14" type="ORF">OS493_012188</name>
</gene>
<evidence type="ECO:0000256" key="12">
    <source>
        <dbReference type="RuleBase" id="RU367138"/>
    </source>
</evidence>
<dbReference type="FunFam" id="3.40.720.10:FF:000091">
    <property type="entry name" value="Phosphatidylinositol glycan anchor biosynthesis, class N"/>
    <property type="match status" value="1"/>
</dbReference>
<feature type="domain" description="GPI ethanolamine phosphate transferase 1 C-terminal" evidence="13">
    <location>
        <begin position="432"/>
        <end position="906"/>
    </location>
</feature>
<dbReference type="GO" id="GO:0005789">
    <property type="term" value="C:endoplasmic reticulum membrane"/>
    <property type="evidence" value="ECO:0007669"/>
    <property type="project" value="UniProtKB-SubCell"/>
</dbReference>
<feature type="transmembrane region" description="Helical" evidence="12">
    <location>
        <begin position="882"/>
        <end position="902"/>
    </location>
</feature>
<feature type="transmembrane region" description="Helical" evidence="12">
    <location>
        <begin position="626"/>
        <end position="649"/>
    </location>
</feature>
<sequence length="951" mass="106731">MAAAKVSFLFLGIVVHVIYLASIFDIYFTSPLVHGMTPYKSTLKPPAKRLVLFVADGLRADKFYELDEHGKTRAPYFRDLIEKKGSWGVSHTRVPTESRPGHVAVIAGFYEDVSAVAKGWKENPVEFDSTFNESRYTWAWGSPDILPMFAKGASGGHVFTSSYKNVEEDFGNEDAAKLDTWVFNEVRGFFDTARNNETLKKMLNEGQIVFFLHLLGLDTNGHAHRPTSQEYVKNIAVVDEGIKEMEKLIEEFYEHDGQTAYVMTADHGMTNWGSHGAGHPHETLTPLVAWGAGVQGPMMPVHGADIPDEMLEWKLDHLRRTDVNQADIAPLMTSLLGVPFPLNSVGILPVEYLNNTEQYIAENLFLNSQQIVAQYDVKELLRKETSLWFWPFTLLAGAKKTGMIRDIKEFMRAKQYKEAVSLSRDLIKLSLEGLNYYQNYDRVFLNLVVTLGFLGWIFCIVLQIIEEHSDVMKETSKHNKGSFHPSVKISIVDTTSFALAVLVVLLLLVQKAPWMYFSYCLMPLVFWNRIVKRLHIIHATLEYIRAKKMQRRVLFTLLFGAFSLEILVMSFFRREILSVGLVCLALWPFTTPLYTNCRSSVGCWMVLSFALSVFPILPVVGREANYLLVTAAGVLTLVAFASLLLYAYNISQPLKAEITKSCKILLPQALLTGFAVYIVNSTASSLQRKLGLPVVNQLGSWTIFISSFLLPLINSSNLTIRLSSIAMAFSSVYLLMSTAYEGLFLLVLSLLMGAWLLSEHKLSGKTLNTLLETQLSSENSTHQPAWKVLTKGIDTPLMRKLTLEDLRCAYFFVFFIVVAFFGTGNIASINSFDPASVYCFLTVFSPFIMGSLLLCKVFIPFVIVACAFDAIHVVLSIPVQSLVLVVLAMTDFMGLHFFYLVQDSGSWLDIGTSISHYVIMMAFIIFLLPIFGLARLFTGASLSLTMSKKRA</sequence>
<organism evidence="14 15">
    <name type="scientific">Desmophyllum pertusum</name>
    <dbReference type="NCBI Taxonomy" id="174260"/>
    <lineage>
        <taxon>Eukaryota</taxon>
        <taxon>Metazoa</taxon>
        <taxon>Cnidaria</taxon>
        <taxon>Anthozoa</taxon>
        <taxon>Hexacorallia</taxon>
        <taxon>Scleractinia</taxon>
        <taxon>Caryophylliina</taxon>
        <taxon>Caryophylliidae</taxon>
        <taxon>Desmophyllum</taxon>
    </lineage>
</organism>
<dbReference type="EC" id="2.-.-.-" evidence="12"/>
<comment type="pathway">
    <text evidence="2 12">Glycolipid biosynthesis; glycosylphosphatidylinositol-anchor biosynthesis.</text>
</comment>
<feature type="transmembrane region" description="Helical" evidence="12">
    <location>
        <begin position="914"/>
        <end position="938"/>
    </location>
</feature>
<evidence type="ECO:0000256" key="11">
    <source>
        <dbReference type="ARBA" id="ARBA00023180"/>
    </source>
</evidence>
<proteinExistence type="inferred from homology"/>
<feature type="transmembrane region" description="Helical" evidence="12">
    <location>
        <begin position="742"/>
        <end position="758"/>
    </location>
</feature>
<keyword evidence="15" id="KW-1185">Reference proteome</keyword>